<reference evidence="6" key="1">
    <citation type="submission" date="2021-01" db="EMBL/GenBank/DDBJ databases">
        <title>Modified the classification status of verrucomicrobia.</title>
        <authorList>
            <person name="Feng X."/>
        </authorList>
    </citation>
    <scope>NUCLEOTIDE SEQUENCE</scope>
    <source>
        <strain evidence="6">JCM 18052</strain>
    </source>
</reference>
<feature type="transmembrane region" description="Helical" evidence="3">
    <location>
        <begin position="600"/>
        <end position="621"/>
    </location>
</feature>
<evidence type="ECO:0000256" key="3">
    <source>
        <dbReference type="SAM" id="Phobius"/>
    </source>
</evidence>
<dbReference type="AlphaFoldDB" id="A0A934R662"/>
<feature type="domain" description="DUF7088" evidence="5">
    <location>
        <begin position="44"/>
        <end position="140"/>
    </location>
</feature>
<evidence type="ECO:0000259" key="4">
    <source>
        <dbReference type="Pfam" id="PF09822"/>
    </source>
</evidence>
<feature type="region of interest" description="Disordered" evidence="2">
    <location>
        <begin position="416"/>
        <end position="443"/>
    </location>
</feature>
<dbReference type="Proteomes" id="UP000600139">
    <property type="component" value="Unassembled WGS sequence"/>
</dbReference>
<keyword evidence="3" id="KW-0472">Membrane</keyword>
<feature type="transmembrane region" description="Helical" evidence="3">
    <location>
        <begin position="12"/>
        <end position="30"/>
    </location>
</feature>
<dbReference type="Pfam" id="PF09822">
    <property type="entry name" value="ABC_transp_aux"/>
    <property type="match status" value="1"/>
</dbReference>
<evidence type="ECO:0000256" key="1">
    <source>
        <dbReference type="SAM" id="Coils"/>
    </source>
</evidence>
<sequence length="630" mass="68701">MSAKTNHPVTRSALGVAALVTIALLANWLVSLTPAGNRGADFTENKIHTLSDGTRSLLTELDTPVVIRYYASRSTDYMPEELKLHMRRVDDLLKEYANISKGKIRIENLDPQPDTDAEDSANLDGINGQRMNDQNLFFGVAISCLGKTKPLPFLDPREETMLEYQLSKAIAEVSTAVKPKIGIMSALNLRGGPAMMPGQPRTPGWVIHEQLKQSFDVVDISMEGVTLDPKQIKVLLLFHPAGITPEVEYSVDQYLLNGGTVVACLDPYSVAAQMTSPQGNPMMGQMPPNPTSSTLPTLLGTWGMKFESAQVLADPTLATKFGDRNGLAILTLGKDSMPQKDNVITKNLGSVTLFLPGAFTANGNSGLTVNSIIHSTTQAGFVDPTKAAQLDPSLARTLKSNGTAYDLVTHLSGKFKTAFPEGKPKPTTEGTENKDAPKPQNLKESVAPGNVFLIADVDAFYDRFAYSVQNFGGTQMVSQMNGNAPLLFNLLDQATGSKHLIGSRSRSAILRPFTVVQQMEADFNKTVGAKIEEFQAKQNAAQEKLNDLQSQKSQGAELYLSPEQEAEIKKLREEQVEYSKLIREQEKELRRQKDKLAGNITLLNVAAMPALVVIVGLALFIKRRSSTRAR</sequence>
<keyword evidence="3" id="KW-0812">Transmembrane</keyword>
<feature type="coiled-coil region" evidence="1">
    <location>
        <begin position="531"/>
        <end position="595"/>
    </location>
</feature>
<comment type="caution">
    <text evidence="6">The sequence shown here is derived from an EMBL/GenBank/DDBJ whole genome shotgun (WGS) entry which is preliminary data.</text>
</comment>
<accession>A0A934R662</accession>
<evidence type="ECO:0000313" key="6">
    <source>
        <dbReference type="EMBL" id="MBK1817707.1"/>
    </source>
</evidence>
<keyword evidence="3" id="KW-1133">Transmembrane helix</keyword>
<dbReference type="RefSeq" id="WP_200352642.1">
    <property type="nucleotide sequence ID" value="NZ_BAABHZ010000001.1"/>
</dbReference>
<dbReference type="InterPro" id="IPR055396">
    <property type="entry name" value="DUF7088"/>
</dbReference>
<name>A0A934R662_9BACT</name>
<organism evidence="6 7">
    <name type="scientific">Luteolibacter yonseiensis</name>
    <dbReference type="NCBI Taxonomy" id="1144680"/>
    <lineage>
        <taxon>Bacteria</taxon>
        <taxon>Pseudomonadati</taxon>
        <taxon>Verrucomicrobiota</taxon>
        <taxon>Verrucomicrobiia</taxon>
        <taxon>Verrucomicrobiales</taxon>
        <taxon>Verrucomicrobiaceae</taxon>
        <taxon>Luteolibacter</taxon>
    </lineage>
</organism>
<gene>
    <name evidence="6" type="ORF">JIN84_18960</name>
</gene>
<keyword evidence="7" id="KW-1185">Reference proteome</keyword>
<dbReference type="InterPro" id="IPR019196">
    <property type="entry name" value="ABC_transp_unknown"/>
</dbReference>
<feature type="compositionally biased region" description="Basic and acidic residues" evidence="2">
    <location>
        <begin position="422"/>
        <end position="437"/>
    </location>
</feature>
<keyword evidence="1" id="KW-0175">Coiled coil</keyword>
<protein>
    <submittedName>
        <fullName evidence="6">Gldg family protein</fullName>
    </submittedName>
</protein>
<dbReference type="Pfam" id="PF23357">
    <property type="entry name" value="DUF7088"/>
    <property type="match status" value="1"/>
</dbReference>
<proteinExistence type="predicted"/>
<evidence type="ECO:0000256" key="2">
    <source>
        <dbReference type="SAM" id="MobiDB-lite"/>
    </source>
</evidence>
<dbReference type="EMBL" id="JAENIK010000012">
    <property type="protein sequence ID" value="MBK1817707.1"/>
    <property type="molecule type" value="Genomic_DNA"/>
</dbReference>
<feature type="domain" description="ABC-type uncharacterised transport system" evidence="4">
    <location>
        <begin position="178"/>
        <end position="489"/>
    </location>
</feature>
<evidence type="ECO:0000259" key="5">
    <source>
        <dbReference type="Pfam" id="PF23357"/>
    </source>
</evidence>
<evidence type="ECO:0000313" key="7">
    <source>
        <dbReference type="Proteomes" id="UP000600139"/>
    </source>
</evidence>